<dbReference type="AlphaFoldDB" id="A0A346E0M4"/>
<gene>
    <name evidence="8" type="ORF">C9I84_142</name>
</gene>
<keyword evidence="4" id="KW-0067">ATP-binding</keyword>
<keyword evidence="5" id="KW-0648">Protein biosynthesis</keyword>
<evidence type="ECO:0000256" key="6">
    <source>
        <dbReference type="ARBA" id="ARBA00023146"/>
    </source>
</evidence>
<keyword evidence="2" id="KW-0436">Ligase</keyword>
<evidence type="ECO:0000256" key="2">
    <source>
        <dbReference type="ARBA" id="ARBA00022598"/>
    </source>
</evidence>
<dbReference type="InterPro" id="IPR006195">
    <property type="entry name" value="aa-tRNA-synth_II"/>
</dbReference>
<dbReference type="Gene3D" id="3.30.930.10">
    <property type="entry name" value="Bira Bifunctional Protein, Domain 2"/>
    <property type="match status" value="1"/>
</dbReference>
<evidence type="ECO:0000256" key="4">
    <source>
        <dbReference type="ARBA" id="ARBA00022840"/>
    </source>
</evidence>
<keyword evidence="9" id="KW-1185">Reference proteome</keyword>
<keyword evidence="6 8" id="KW-0030">Aminoacyl-tRNA synthetase</keyword>
<keyword evidence="3" id="KW-0547">Nucleotide-binding</keyword>
<dbReference type="InterPro" id="IPR045864">
    <property type="entry name" value="aa-tRNA-synth_II/BPL/LPL"/>
</dbReference>
<evidence type="ECO:0000259" key="7">
    <source>
        <dbReference type="PROSITE" id="PS50862"/>
    </source>
</evidence>
<dbReference type="PANTHER" id="PTHR42753:SF2">
    <property type="entry name" value="PROLINE--TRNA LIGASE"/>
    <property type="match status" value="1"/>
</dbReference>
<accession>A0A346E0M4</accession>
<dbReference type="GO" id="GO:0004827">
    <property type="term" value="F:proline-tRNA ligase activity"/>
    <property type="evidence" value="ECO:0007669"/>
    <property type="project" value="TreeGrafter"/>
</dbReference>
<keyword evidence="1" id="KW-0963">Cytoplasm</keyword>
<dbReference type="GO" id="GO:0005524">
    <property type="term" value="F:ATP binding"/>
    <property type="evidence" value="ECO:0007669"/>
    <property type="project" value="UniProtKB-KW"/>
</dbReference>
<evidence type="ECO:0000256" key="1">
    <source>
        <dbReference type="ARBA" id="ARBA00022490"/>
    </source>
</evidence>
<evidence type="ECO:0000256" key="3">
    <source>
        <dbReference type="ARBA" id="ARBA00022741"/>
    </source>
</evidence>
<dbReference type="Proteomes" id="UP000257084">
    <property type="component" value="Chromosome"/>
</dbReference>
<sequence>MRASNFYFFKNKKSKNIVEKLGLNIQLKEGFYFFSPLSYLIINKIIKIIDKILYKNNFLKVIVPTVQDKTEFYKFKKKRFVNEIYELNKENLILNPTCEEMFVKIFDKKIFKENIEEITFYSIGNKFRKEKRIKDLYKTREFIMCDLYSFCKEKKVSDNNYNKIIIIFEKILSFFKINFKKINKKEKNIRSIESTEFIVSKKNEIAHCFKLDKCYITNNYINCFGIGISRLYDTIVKNFFNKKKNFLKFININFVLIPTNYKSKKIMKYTEYIYKNKKKCLFDNRKIDLKSKIKNYKNFFTNIIIISNFCYKNKKVTILKNKKKIDVSLKHFLNFY</sequence>
<proteinExistence type="predicted"/>
<dbReference type="SUPFAM" id="SSF55681">
    <property type="entry name" value="Class II aaRS and biotin synthetases"/>
    <property type="match status" value="1"/>
</dbReference>
<dbReference type="EMBL" id="CP028360">
    <property type="protein sequence ID" value="AXN02529.1"/>
    <property type="molecule type" value="Genomic_DNA"/>
</dbReference>
<dbReference type="PANTHER" id="PTHR42753">
    <property type="entry name" value="MITOCHONDRIAL RIBOSOME PROTEIN L39/PROLYL-TRNA LIGASE FAMILY MEMBER"/>
    <property type="match status" value="1"/>
</dbReference>
<dbReference type="Pfam" id="PF00587">
    <property type="entry name" value="tRNA-synt_2b"/>
    <property type="match status" value="1"/>
</dbReference>
<name>A0A346E0M4_9PROT</name>
<reference evidence="8 9" key="1">
    <citation type="submission" date="2018-03" db="EMBL/GenBank/DDBJ databases">
        <title>A parallel universe: an anciently diverged bacterial symbiosis in a Hawaiian planthopper (Hemiptera: Cixiidae) reveals rearranged nutritional responsibilities.</title>
        <authorList>
            <person name="Bennett G."/>
            <person name="Mao M."/>
        </authorList>
    </citation>
    <scope>NUCLEOTIDE SEQUENCE [LARGE SCALE GENOMIC DNA]</scope>
    <source>
        <strain evidence="8 9">OLIH</strain>
    </source>
</reference>
<dbReference type="KEGG" id="vfg:C9I84_142"/>
<evidence type="ECO:0000313" key="8">
    <source>
        <dbReference type="EMBL" id="AXN02529.1"/>
    </source>
</evidence>
<organism evidence="8 9">
    <name type="scientific">Candidatus Vidania fulgoroideorum</name>
    <dbReference type="NCBI Taxonomy" id="881286"/>
    <lineage>
        <taxon>Bacteria</taxon>
        <taxon>Pseudomonadati</taxon>
        <taxon>Pseudomonadota</taxon>
        <taxon>Betaproteobacteria</taxon>
        <taxon>Candidatus Vidania</taxon>
    </lineage>
</organism>
<feature type="domain" description="Aminoacyl-transfer RNA synthetases class-II family profile" evidence="7">
    <location>
        <begin position="39"/>
        <end position="289"/>
    </location>
</feature>
<dbReference type="GO" id="GO:0006433">
    <property type="term" value="P:prolyl-tRNA aminoacylation"/>
    <property type="evidence" value="ECO:0007669"/>
    <property type="project" value="TreeGrafter"/>
</dbReference>
<dbReference type="SMR" id="A0A346E0M4"/>
<evidence type="ECO:0000313" key="9">
    <source>
        <dbReference type="Proteomes" id="UP000257084"/>
    </source>
</evidence>
<evidence type="ECO:0000256" key="5">
    <source>
        <dbReference type="ARBA" id="ARBA00022917"/>
    </source>
</evidence>
<protein>
    <submittedName>
        <fullName evidence="8">Prolyl-tRNA synthetase, bacterial type</fullName>
    </submittedName>
</protein>
<dbReference type="InterPro" id="IPR002314">
    <property type="entry name" value="aa-tRNA-synt_IIb"/>
</dbReference>
<dbReference type="InterPro" id="IPR050062">
    <property type="entry name" value="Pro-tRNA_synthetase"/>
</dbReference>
<dbReference type="PROSITE" id="PS50862">
    <property type="entry name" value="AA_TRNA_LIGASE_II"/>
    <property type="match status" value="1"/>
</dbReference>